<keyword evidence="2" id="KW-1185">Reference proteome</keyword>
<evidence type="ECO:0000313" key="2">
    <source>
        <dbReference type="Proteomes" id="UP001346149"/>
    </source>
</evidence>
<proteinExistence type="predicted"/>
<sequence>MERDHRRPRLHLLRFLPDAVLPAIREISLLVGAIRGRRGIATVLNPIPVAD</sequence>
<dbReference type="EMBL" id="JAXQNO010000004">
    <property type="protein sequence ID" value="KAK4799527.1"/>
    <property type="molecule type" value="Genomic_DNA"/>
</dbReference>
<accession>A0AAN7M7E3</accession>
<comment type="caution">
    <text evidence="1">The sequence shown here is derived from an EMBL/GenBank/DDBJ whole genome shotgun (WGS) entry which is preliminary data.</text>
</comment>
<dbReference type="AlphaFoldDB" id="A0AAN7M7E3"/>
<protein>
    <submittedName>
        <fullName evidence="1">Uncharacterized protein</fullName>
    </submittedName>
</protein>
<gene>
    <name evidence="1" type="ORF">SAY86_024892</name>
</gene>
<dbReference type="Proteomes" id="UP001346149">
    <property type="component" value="Unassembled WGS sequence"/>
</dbReference>
<evidence type="ECO:0000313" key="1">
    <source>
        <dbReference type="EMBL" id="KAK4799527.1"/>
    </source>
</evidence>
<organism evidence="1 2">
    <name type="scientific">Trapa natans</name>
    <name type="common">Water chestnut</name>
    <dbReference type="NCBI Taxonomy" id="22666"/>
    <lineage>
        <taxon>Eukaryota</taxon>
        <taxon>Viridiplantae</taxon>
        <taxon>Streptophyta</taxon>
        <taxon>Embryophyta</taxon>
        <taxon>Tracheophyta</taxon>
        <taxon>Spermatophyta</taxon>
        <taxon>Magnoliopsida</taxon>
        <taxon>eudicotyledons</taxon>
        <taxon>Gunneridae</taxon>
        <taxon>Pentapetalae</taxon>
        <taxon>rosids</taxon>
        <taxon>malvids</taxon>
        <taxon>Myrtales</taxon>
        <taxon>Lythraceae</taxon>
        <taxon>Trapa</taxon>
    </lineage>
</organism>
<name>A0AAN7M7E3_TRANT</name>
<reference evidence="1 2" key="1">
    <citation type="journal article" date="2023" name="Hortic Res">
        <title>Pangenome of water caltrop reveals structural variations and asymmetric subgenome divergence after allopolyploidization.</title>
        <authorList>
            <person name="Zhang X."/>
            <person name="Chen Y."/>
            <person name="Wang L."/>
            <person name="Yuan Y."/>
            <person name="Fang M."/>
            <person name="Shi L."/>
            <person name="Lu R."/>
            <person name="Comes H.P."/>
            <person name="Ma Y."/>
            <person name="Chen Y."/>
            <person name="Huang G."/>
            <person name="Zhou Y."/>
            <person name="Zheng Z."/>
            <person name="Qiu Y."/>
        </authorList>
    </citation>
    <scope>NUCLEOTIDE SEQUENCE [LARGE SCALE GENOMIC DNA]</scope>
    <source>
        <strain evidence="1">F231</strain>
    </source>
</reference>